<dbReference type="RefSeq" id="WP_043605273.1">
    <property type="nucleotide sequence ID" value="NZ_AXCY01000027.1"/>
</dbReference>
<evidence type="ECO:0000256" key="2">
    <source>
        <dbReference type="SAM" id="Phobius"/>
    </source>
</evidence>
<keyword evidence="2" id="KW-1133">Transmembrane helix</keyword>
<keyword evidence="2" id="KW-0472">Membrane</keyword>
<protein>
    <submittedName>
        <fullName evidence="3">Sodium:proton antiporter</fullName>
    </submittedName>
</protein>
<reference evidence="3 4" key="1">
    <citation type="submission" date="2013-08" db="EMBL/GenBank/DDBJ databases">
        <title>Genome sequencing of Cellulomonas carbonis T26.</title>
        <authorList>
            <person name="Chen F."/>
            <person name="Li Y."/>
            <person name="Wang G."/>
        </authorList>
    </citation>
    <scope>NUCLEOTIDE SEQUENCE [LARGE SCALE GENOMIC DNA]</scope>
    <source>
        <strain evidence="3 4">T26</strain>
    </source>
</reference>
<evidence type="ECO:0000313" key="3">
    <source>
        <dbReference type="EMBL" id="KGM11235.1"/>
    </source>
</evidence>
<evidence type="ECO:0000313" key="4">
    <source>
        <dbReference type="Proteomes" id="UP000029839"/>
    </source>
</evidence>
<dbReference type="AlphaFoldDB" id="A0A0A0BTJ1"/>
<feature type="transmembrane region" description="Helical" evidence="2">
    <location>
        <begin position="70"/>
        <end position="91"/>
    </location>
</feature>
<comment type="caution">
    <text evidence="3">The sequence shown here is derived from an EMBL/GenBank/DDBJ whole genome shotgun (WGS) entry which is preliminary data.</text>
</comment>
<keyword evidence="4" id="KW-1185">Reference proteome</keyword>
<accession>A0A0A0BTJ1</accession>
<dbReference type="OrthoDB" id="3625784at2"/>
<proteinExistence type="predicted"/>
<name>A0A0A0BTJ1_9CELL</name>
<dbReference type="Pfam" id="PF19853">
    <property type="entry name" value="DUF6328"/>
    <property type="match status" value="1"/>
</dbReference>
<keyword evidence="2" id="KW-0812">Transmembrane</keyword>
<reference evidence="3 4" key="2">
    <citation type="journal article" date="2015" name="Stand. Genomic Sci.">
        <title>Draft genome sequence of Cellulomonas carbonis T26(T) and comparative analysis of six Cellulomonas genomes.</title>
        <authorList>
            <person name="Zhuang W."/>
            <person name="Zhang S."/>
            <person name="Xia X."/>
            <person name="Wang G."/>
        </authorList>
    </citation>
    <scope>NUCLEOTIDE SEQUENCE [LARGE SCALE GENOMIC DNA]</scope>
    <source>
        <strain evidence="3 4">T26</strain>
    </source>
</reference>
<sequence length="173" mass="18908">MARDQDERAGREPGPDGRRETPVERLDRNWGEILQELRVTQTGIQILTGFLLTVPFQSRFTDLGAEHKQLYLVLVLLAATTTALLVAPVSLHRQLFRRRAKSVLVTAADRLMRVGLVFLALTVSGVVLLVFDVVVDRTAALWAAGSLLTVLVGAWFALPVLLGRRSDGGPSVG</sequence>
<feature type="region of interest" description="Disordered" evidence="1">
    <location>
        <begin position="1"/>
        <end position="22"/>
    </location>
</feature>
<dbReference type="Proteomes" id="UP000029839">
    <property type="component" value="Unassembled WGS sequence"/>
</dbReference>
<dbReference type="InterPro" id="IPR046291">
    <property type="entry name" value="DUF6328"/>
</dbReference>
<evidence type="ECO:0000256" key="1">
    <source>
        <dbReference type="SAM" id="MobiDB-lite"/>
    </source>
</evidence>
<organism evidence="3 4">
    <name type="scientific">Cellulomonas carbonis T26</name>
    <dbReference type="NCBI Taxonomy" id="947969"/>
    <lineage>
        <taxon>Bacteria</taxon>
        <taxon>Bacillati</taxon>
        <taxon>Actinomycetota</taxon>
        <taxon>Actinomycetes</taxon>
        <taxon>Micrococcales</taxon>
        <taxon>Cellulomonadaceae</taxon>
        <taxon>Cellulomonas</taxon>
    </lineage>
</organism>
<feature type="transmembrane region" description="Helical" evidence="2">
    <location>
        <begin position="140"/>
        <end position="162"/>
    </location>
</feature>
<gene>
    <name evidence="3" type="ORF">N868_11515</name>
</gene>
<feature type="transmembrane region" description="Helical" evidence="2">
    <location>
        <begin position="111"/>
        <end position="134"/>
    </location>
</feature>
<dbReference type="EMBL" id="AXCY01000027">
    <property type="protein sequence ID" value="KGM11235.1"/>
    <property type="molecule type" value="Genomic_DNA"/>
</dbReference>